<keyword evidence="7" id="KW-1185">Reference proteome</keyword>
<dbReference type="AlphaFoldDB" id="A0A6A6UQ28"/>
<accession>A0A6A6UQ28</accession>
<dbReference type="SUPFAM" id="SSF48452">
    <property type="entry name" value="TPR-like"/>
    <property type="match status" value="1"/>
</dbReference>
<dbReference type="Gene3D" id="2.60.40.790">
    <property type="match status" value="1"/>
</dbReference>
<dbReference type="Gene3D" id="1.25.40.10">
    <property type="entry name" value="Tetratricopeptide repeat domain"/>
    <property type="match status" value="1"/>
</dbReference>
<dbReference type="GO" id="GO:0051087">
    <property type="term" value="F:protein-folding chaperone binding"/>
    <property type="evidence" value="ECO:0007669"/>
    <property type="project" value="InterPro"/>
</dbReference>
<evidence type="ECO:0000313" key="7">
    <source>
        <dbReference type="Proteomes" id="UP000799302"/>
    </source>
</evidence>
<dbReference type="CDD" id="cd06466">
    <property type="entry name" value="p23_CS_SGT1_like"/>
    <property type="match status" value="1"/>
</dbReference>
<feature type="repeat" description="TPR" evidence="2">
    <location>
        <begin position="6"/>
        <end position="34"/>
    </location>
</feature>
<evidence type="ECO:0000313" key="6">
    <source>
        <dbReference type="EMBL" id="KAF2673553.1"/>
    </source>
</evidence>
<dbReference type="PROSITE" id="PS51203">
    <property type="entry name" value="CS"/>
    <property type="match status" value="1"/>
</dbReference>
<organism evidence="6 7">
    <name type="scientific">Microthyrium microscopicum</name>
    <dbReference type="NCBI Taxonomy" id="703497"/>
    <lineage>
        <taxon>Eukaryota</taxon>
        <taxon>Fungi</taxon>
        <taxon>Dikarya</taxon>
        <taxon>Ascomycota</taxon>
        <taxon>Pezizomycotina</taxon>
        <taxon>Dothideomycetes</taxon>
        <taxon>Dothideomycetes incertae sedis</taxon>
        <taxon>Microthyriales</taxon>
        <taxon>Microthyriaceae</taxon>
        <taxon>Microthyrium</taxon>
    </lineage>
</organism>
<dbReference type="Proteomes" id="UP000799302">
    <property type="component" value="Unassembled WGS sequence"/>
</dbReference>
<dbReference type="SMART" id="SM00028">
    <property type="entry name" value="TPR"/>
    <property type="match status" value="2"/>
</dbReference>
<protein>
    <submittedName>
        <fullName evidence="6">SGS-domain-containing protein</fullName>
    </submittedName>
</protein>
<dbReference type="PANTHER" id="PTHR45862">
    <property type="entry name" value="PROTEIN SGT1 HOMOLOG"/>
    <property type="match status" value="1"/>
</dbReference>
<dbReference type="InterPro" id="IPR019734">
    <property type="entry name" value="TPR_rpt"/>
</dbReference>
<name>A0A6A6UQ28_9PEZI</name>
<reference evidence="6" key="1">
    <citation type="journal article" date="2020" name="Stud. Mycol.">
        <title>101 Dothideomycetes genomes: a test case for predicting lifestyles and emergence of pathogens.</title>
        <authorList>
            <person name="Haridas S."/>
            <person name="Albert R."/>
            <person name="Binder M."/>
            <person name="Bloem J."/>
            <person name="Labutti K."/>
            <person name="Salamov A."/>
            <person name="Andreopoulos B."/>
            <person name="Baker S."/>
            <person name="Barry K."/>
            <person name="Bills G."/>
            <person name="Bluhm B."/>
            <person name="Cannon C."/>
            <person name="Castanera R."/>
            <person name="Culley D."/>
            <person name="Daum C."/>
            <person name="Ezra D."/>
            <person name="Gonzalez J."/>
            <person name="Henrissat B."/>
            <person name="Kuo A."/>
            <person name="Liang C."/>
            <person name="Lipzen A."/>
            <person name="Lutzoni F."/>
            <person name="Magnuson J."/>
            <person name="Mondo S."/>
            <person name="Nolan M."/>
            <person name="Ohm R."/>
            <person name="Pangilinan J."/>
            <person name="Park H.-J."/>
            <person name="Ramirez L."/>
            <person name="Alfaro M."/>
            <person name="Sun H."/>
            <person name="Tritt A."/>
            <person name="Yoshinaga Y."/>
            <person name="Zwiers L.-H."/>
            <person name="Turgeon B."/>
            <person name="Goodwin S."/>
            <person name="Spatafora J."/>
            <person name="Crous P."/>
            <person name="Grigoriev I."/>
        </authorList>
    </citation>
    <scope>NUCLEOTIDE SEQUENCE</scope>
    <source>
        <strain evidence="6">CBS 115976</strain>
    </source>
</reference>
<feature type="domain" description="CS" evidence="5">
    <location>
        <begin position="176"/>
        <end position="266"/>
    </location>
</feature>
<evidence type="ECO:0000256" key="2">
    <source>
        <dbReference type="PROSITE-ProRule" id="PRU00339"/>
    </source>
</evidence>
<feature type="region of interest" description="Disordered" evidence="3">
    <location>
        <begin position="293"/>
        <end position="321"/>
    </location>
</feature>
<gene>
    <name evidence="6" type="ORF">BT63DRAFT_437226</name>
</gene>
<evidence type="ECO:0000256" key="3">
    <source>
        <dbReference type="SAM" id="MobiDB-lite"/>
    </source>
</evidence>
<dbReference type="InterPro" id="IPR008978">
    <property type="entry name" value="HSP20-like_chaperone"/>
</dbReference>
<feature type="domain" description="SGS" evidence="4">
    <location>
        <begin position="309"/>
        <end position="396"/>
    </location>
</feature>
<dbReference type="OrthoDB" id="1898560at2759"/>
<evidence type="ECO:0000259" key="5">
    <source>
        <dbReference type="PROSITE" id="PS51203"/>
    </source>
</evidence>
<dbReference type="PROSITE" id="PS51048">
    <property type="entry name" value="SGS"/>
    <property type="match status" value="1"/>
</dbReference>
<dbReference type="SUPFAM" id="SSF49764">
    <property type="entry name" value="HSP20-like chaperones"/>
    <property type="match status" value="1"/>
</dbReference>
<dbReference type="Pfam" id="PF04969">
    <property type="entry name" value="CS"/>
    <property type="match status" value="1"/>
</dbReference>
<keyword evidence="2" id="KW-0802">TPR repeat</keyword>
<proteinExistence type="inferred from homology"/>
<comment type="similarity">
    <text evidence="1">Belongs to the SGT1 family.</text>
</comment>
<dbReference type="Pfam" id="PF05002">
    <property type="entry name" value="SGS"/>
    <property type="match status" value="1"/>
</dbReference>
<dbReference type="Pfam" id="PF13414">
    <property type="entry name" value="TPR_11"/>
    <property type="match status" value="1"/>
</dbReference>
<feature type="region of interest" description="Disordered" evidence="3">
    <location>
        <begin position="374"/>
        <end position="396"/>
    </location>
</feature>
<dbReference type="InterPro" id="IPR044563">
    <property type="entry name" value="Sgt1-like"/>
</dbReference>
<dbReference type="EMBL" id="MU004231">
    <property type="protein sequence ID" value="KAF2673553.1"/>
    <property type="molecule type" value="Genomic_DNA"/>
</dbReference>
<dbReference type="InterPro" id="IPR007052">
    <property type="entry name" value="CS_dom"/>
</dbReference>
<evidence type="ECO:0000259" key="4">
    <source>
        <dbReference type="PROSITE" id="PS51048"/>
    </source>
</evidence>
<dbReference type="InterPro" id="IPR011990">
    <property type="entry name" value="TPR-like_helical_dom_sf"/>
</dbReference>
<dbReference type="PROSITE" id="PS50005">
    <property type="entry name" value="TPR"/>
    <property type="match status" value="1"/>
</dbReference>
<evidence type="ECO:0000256" key="1">
    <source>
        <dbReference type="ARBA" id="ARBA00008509"/>
    </source>
</evidence>
<dbReference type="InterPro" id="IPR007699">
    <property type="entry name" value="SGS_dom"/>
</dbReference>
<sequence length="396" mass="43059">MSTQAAKGAAFLEEKKYDEAIEQYTEALKISPSAPDYYIKRAMAYQRKTPPDYAASLKDAEIGLVSADRRARRELITQAQLRRGVALMNLERYADAKFVFGIVKELDPKEKTLFAFEYKVDSKLKGLPADDERVVCKVKKIPDVEIPSAEVSKPAAVAKPSTATEKLPTAPVQTPAAKIKHDWYQSADKVYFTLLAKGVPEDKTSIDIHAESLTISFPTITGGDYDFSLEPLYAPIDPEASISKISATKIEITLKKVTASKWPTLEGVAKPVAPSNPTGMDAVIREKVLGSEAPSTAAAPVPEKSSAPAYPTSSRTGPKNWDKLADEIGDDATGGDDVNNFFQSLYKGADPDTQRAMMKSYQESNGTVLSTNWSEVGKGQVETAPPDGMVAKKWGE</sequence>